<evidence type="ECO:0000313" key="4">
    <source>
        <dbReference type="Proteomes" id="UP001597010"/>
    </source>
</evidence>
<feature type="chain" id="PRO_5047344012" description="Adhesin domain-containing protein" evidence="2">
    <location>
        <begin position="24"/>
        <end position="442"/>
    </location>
</feature>
<dbReference type="EMBL" id="JBHTHZ010000014">
    <property type="protein sequence ID" value="MFD0795085.1"/>
    <property type="molecule type" value="Genomic_DNA"/>
</dbReference>
<evidence type="ECO:0000313" key="3">
    <source>
        <dbReference type="EMBL" id="MFD0795085.1"/>
    </source>
</evidence>
<organism evidence="3 4">
    <name type="scientific">Mucilaginibacter litoreus</name>
    <dbReference type="NCBI Taxonomy" id="1048221"/>
    <lineage>
        <taxon>Bacteria</taxon>
        <taxon>Pseudomonadati</taxon>
        <taxon>Bacteroidota</taxon>
        <taxon>Sphingobacteriia</taxon>
        <taxon>Sphingobacteriales</taxon>
        <taxon>Sphingobacteriaceae</taxon>
        <taxon>Mucilaginibacter</taxon>
    </lineage>
</organism>
<comment type="caution">
    <text evidence="3">The sequence shown here is derived from an EMBL/GenBank/DDBJ whole genome shotgun (WGS) entry which is preliminary data.</text>
</comment>
<evidence type="ECO:0000256" key="2">
    <source>
        <dbReference type="SAM" id="SignalP"/>
    </source>
</evidence>
<accession>A0ABW3AW21</accession>
<sequence length="442" mass="48910">MKKIFNKALFTAMVLMAFCAAAAAQVVPPTPPLPPKGYKYDQTFDKEKFKQSMADLKVKMDGLSKQMAKLSVEQSKQVALNMRDFSKKFNAEFKDFGKDLNKNFSGSFSDVIPEGTFNSDCSISNMSADEYKEKLANGELTERTKTYSKSYSVDGNDVLQISNRFGKITVNTWNKNEFRVDVTMKFSSDNASIVDEMFDGTNIIDSKNGSVVSFRTSTWSNKHKGGDTRQQMSIDYNVYMPAGNALDIDNKFGPVTLPSLSGKATLRVQFGALTAQQLTNAQNDVSIKFSQDNPSTIAFFNGARLKVEFSKFKAGTIDNGVASFSFSDVSIDKLKSSADISIKFGDGLSIGNIDKSVKSVNINASNTRVDLDFNESLNFNFDVTTRLGSFNYNDDKVKVITRSPSDDERGFSQTKNYKGYVGRNNSGPNVVVNARFAEIKIK</sequence>
<proteinExistence type="predicted"/>
<name>A0ABW3AW21_9SPHI</name>
<keyword evidence="4" id="KW-1185">Reference proteome</keyword>
<keyword evidence="1" id="KW-0175">Coiled coil</keyword>
<evidence type="ECO:0000256" key="1">
    <source>
        <dbReference type="SAM" id="Coils"/>
    </source>
</evidence>
<keyword evidence="2" id="KW-0732">Signal</keyword>
<feature type="signal peptide" evidence="2">
    <location>
        <begin position="1"/>
        <end position="23"/>
    </location>
</feature>
<evidence type="ECO:0008006" key="5">
    <source>
        <dbReference type="Google" id="ProtNLM"/>
    </source>
</evidence>
<protein>
    <recommendedName>
        <fullName evidence="5">Adhesin domain-containing protein</fullName>
    </recommendedName>
</protein>
<feature type="coiled-coil region" evidence="1">
    <location>
        <begin position="46"/>
        <end position="73"/>
    </location>
</feature>
<reference evidence="4" key="1">
    <citation type="journal article" date="2019" name="Int. J. Syst. Evol. Microbiol.">
        <title>The Global Catalogue of Microorganisms (GCM) 10K type strain sequencing project: providing services to taxonomists for standard genome sequencing and annotation.</title>
        <authorList>
            <consortium name="The Broad Institute Genomics Platform"/>
            <consortium name="The Broad Institute Genome Sequencing Center for Infectious Disease"/>
            <person name="Wu L."/>
            <person name="Ma J."/>
        </authorList>
    </citation>
    <scope>NUCLEOTIDE SEQUENCE [LARGE SCALE GENOMIC DNA]</scope>
    <source>
        <strain evidence="4">CCUG 61484</strain>
    </source>
</reference>
<gene>
    <name evidence="3" type="ORF">ACFQZX_15795</name>
</gene>
<dbReference type="RefSeq" id="WP_377117137.1">
    <property type="nucleotide sequence ID" value="NZ_JBHTHZ010000014.1"/>
</dbReference>
<dbReference type="Proteomes" id="UP001597010">
    <property type="component" value="Unassembled WGS sequence"/>
</dbReference>